<dbReference type="PROSITE" id="PS51007">
    <property type="entry name" value="CYTC"/>
    <property type="match status" value="1"/>
</dbReference>
<evidence type="ECO:0000256" key="3">
    <source>
        <dbReference type="ARBA" id="ARBA00023004"/>
    </source>
</evidence>
<sequence>MRAIRPGLAAIGLIALAACEETAQSPDLGTMPVAAEGEALFMEYCAACHGEDATGDGPLGRSLNIAPADLTRIVVRRGGSFPRAQVLSKVDGYARSDMDVNGMPEFGALMSGDLVPYDSGDGIETPTPRKLVALVEYLESIQKAP</sequence>
<keyword evidence="7" id="KW-1185">Reference proteome</keyword>
<accession>X7ED47</accession>
<dbReference type="OrthoDB" id="5514238at2"/>
<comment type="caution">
    <text evidence="6">The sequence shown here is derived from an EMBL/GenBank/DDBJ whole genome shotgun (WGS) entry which is preliminary data.</text>
</comment>
<keyword evidence="3 4" id="KW-0408">Iron</keyword>
<evidence type="ECO:0000259" key="5">
    <source>
        <dbReference type="PROSITE" id="PS51007"/>
    </source>
</evidence>
<dbReference type="STRING" id="1449350.OCH239_13595"/>
<protein>
    <submittedName>
        <fullName evidence="6">Cytochrome C</fullName>
    </submittedName>
</protein>
<dbReference type="Pfam" id="PF13442">
    <property type="entry name" value="Cytochrome_CBB3"/>
    <property type="match status" value="1"/>
</dbReference>
<dbReference type="PROSITE" id="PS51257">
    <property type="entry name" value="PROKAR_LIPOPROTEIN"/>
    <property type="match status" value="1"/>
</dbReference>
<dbReference type="RefSeq" id="WP_037266066.1">
    <property type="nucleotide sequence ID" value="NZ_JALZ01000039.1"/>
</dbReference>
<evidence type="ECO:0000256" key="2">
    <source>
        <dbReference type="ARBA" id="ARBA00022723"/>
    </source>
</evidence>
<dbReference type="InterPro" id="IPR036909">
    <property type="entry name" value="Cyt_c-like_dom_sf"/>
</dbReference>
<dbReference type="Proteomes" id="UP000022447">
    <property type="component" value="Unassembled WGS sequence"/>
</dbReference>
<evidence type="ECO:0000256" key="4">
    <source>
        <dbReference type="PROSITE-ProRule" id="PRU00433"/>
    </source>
</evidence>
<dbReference type="InterPro" id="IPR009056">
    <property type="entry name" value="Cyt_c-like_dom"/>
</dbReference>
<evidence type="ECO:0000256" key="1">
    <source>
        <dbReference type="ARBA" id="ARBA00022617"/>
    </source>
</evidence>
<reference evidence="6 7" key="1">
    <citation type="submission" date="2014-01" db="EMBL/GenBank/DDBJ databases">
        <title>Roseivivax halodurans JCM 10272 Genome Sequencing.</title>
        <authorList>
            <person name="Lai Q."/>
            <person name="Li G."/>
            <person name="Shao Z."/>
        </authorList>
    </citation>
    <scope>NUCLEOTIDE SEQUENCE [LARGE SCALE GENOMIC DNA]</scope>
    <source>
        <strain evidence="6 7">JCM 10272</strain>
    </source>
</reference>
<evidence type="ECO:0000313" key="7">
    <source>
        <dbReference type="Proteomes" id="UP000022447"/>
    </source>
</evidence>
<keyword evidence="2 4" id="KW-0479">Metal-binding</keyword>
<dbReference type="SUPFAM" id="SSF46626">
    <property type="entry name" value="Cytochrome c"/>
    <property type="match status" value="1"/>
</dbReference>
<dbReference type="GO" id="GO:0009055">
    <property type="term" value="F:electron transfer activity"/>
    <property type="evidence" value="ECO:0007669"/>
    <property type="project" value="InterPro"/>
</dbReference>
<dbReference type="Gene3D" id="1.10.760.10">
    <property type="entry name" value="Cytochrome c-like domain"/>
    <property type="match status" value="1"/>
</dbReference>
<dbReference type="EMBL" id="JALZ01000039">
    <property type="protein sequence ID" value="ETX13043.1"/>
    <property type="molecule type" value="Genomic_DNA"/>
</dbReference>
<name>X7ED47_9RHOB</name>
<keyword evidence="1 4" id="KW-0349">Heme</keyword>
<evidence type="ECO:0000313" key="6">
    <source>
        <dbReference type="EMBL" id="ETX13043.1"/>
    </source>
</evidence>
<dbReference type="GO" id="GO:0020037">
    <property type="term" value="F:heme binding"/>
    <property type="evidence" value="ECO:0007669"/>
    <property type="project" value="InterPro"/>
</dbReference>
<proteinExistence type="predicted"/>
<organism evidence="6 7">
    <name type="scientific">Roseivivax halodurans JCM 10272</name>
    <dbReference type="NCBI Taxonomy" id="1449350"/>
    <lineage>
        <taxon>Bacteria</taxon>
        <taxon>Pseudomonadati</taxon>
        <taxon>Pseudomonadota</taxon>
        <taxon>Alphaproteobacteria</taxon>
        <taxon>Rhodobacterales</taxon>
        <taxon>Roseobacteraceae</taxon>
        <taxon>Roseivivax</taxon>
    </lineage>
</organism>
<gene>
    <name evidence="6" type="ORF">OCH239_13595</name>
</gene>
<dbReference type="eggNOG" id="COG2010">
    <property type="taxonomic scope" value="Bacteria"/>
</dbReference>
<feature type="domain" description="Cytochrome c" evidence="5">
    <location>
        <begin position="32"/>
        <end position="142"/>
    </location>
</feature>
<dbReference type="AlphaFoldDB" id="X7ED47"/>
<dbReference type="GO" id="GO:0046872">
    <property type="term" value="F:metal ion binding"/>
    <property type="evidence" value="ECO:0007669"/>
    <property type="project" value="UniProtKB-KW"/>
</dbReference>